<feature type="chain" id="PRO_5030655262" evidence="1">
    <location>
        <begin position="17"/>
        <end position="217"/>
    </location>
</feature>
<organism evidence="2">
    <name type="scientific">Attheya septentrionalis</name>
    <dbReference type="NCBI Taxonomy" id="420275"/>
    <lineage>
        <taxon>Eukaryota</taxon>
        <taxon>Sar</taxon>
        <taxon>Stramenopiles</taxon>
        <taxon>Ochrophyta</taxon>
        <taxon>Bacillariophyta</taxon>
        <taxon>Coscinodiscophyceae</taxon>
        <taxon>Chaetocerotophycidae</taxon>
        <taxon>Chaetocerotales</taxon>
        <taxon>Attheyaceae</taxon>
        <taxon>Attheya</taxon>
    </lineage>
</organism>
<evidence type="ECO:0000256" key="1">
    <source>
        <dbReference type="SAM" id="SignalP"/>
    </source>
</evidence>
<protein>
    <submittedName>
        <fullName evidence="2">Uncharacterized protein</fullName>
    </submittedName>
</protein>
<keyword evidence="1" id="KW-0732">Signal</keyword>
<reference evidence="2" key="1">
    <citation type="submission" date="2021-01" db="EMBL/GenBank/DDBJ databases">
        <authorList>
            <person name="Corre E."/>
            <person name="Pelletier E."/>
            <person name="Niang G."/>
            <person name="Scheremetjew M."/>
            <person name="Finn R."/>
            <person name="Kale V."/>
            <person name="Holt S."/>
            <person name="Cochrane G."/>
            <person name="Meng A."/>
            <person name="Brown T."/>
            <person name="Cohen L."/>
        </authorList>
    </citation>
    <scope>NUCLEOTIDE SEQUENCE</scope>
    <source>
        <strain evidence="2">CCMP2084</strain>
    </source>
</reference>
<accession>A0A7S2XRK5</accession>
<feature type="signal peptide" evidence="1">
    <location>
        <begin position="1"/>
        <end position="16"/>
    </location>
</feature>
<name>A0A7S2XRK5_9STRA</name>
<sequence length="217" mass="24992">MKLHFILGISLIQCRAAFLFSPDLNRRKQIVLLKSTENQNLALGAATDAITLHKQAGVLRAEAESLRKAIDESKAAARQKEIDDADRWINLLLVNQTIDESTQILNTEDQVAQILQDRRFSAEQVNQMFDRICETSSKQSIDRCSPLISLLLDAACMVDCMEREDNPNKRWNHRVERDLRKKFFAMGWGIDMDRIKEEEQDRNSGIGRFLKYHDSND</sequence>
<proteinExistence type="predicted"/>
<dbReference type="EMBL" id="HBHQ01022439">
    <property type="protein sequence ID" value="CAD9823345.1"/>
    <property type="molecule type" value="Transcribed_RNA"/>
</dbReference>
<gene>
    <name evidence="2" type="ORF">ASEP1449_LOCUS15179</name>
</gene>
<dbReference type="AlphaFoldDB" id="A0A7S2XRK5"/>
<evidence type="ECO:0000313" key="2">
    <source>
        <dbReference type="EMBL" id="CAD9823345.1"/>
    </source>
</evidence>